<dbReference type="PIRSF" id="PIRSF005485">
    <property type="entry name" value="HrcA"/>
    <property type="match status" value="1"/>
</dbReference>
<gene>
    <name evidence="5 7" type="primary">hrcA</name>
    <name evidence="7" type="ORF">QOZ84_04455</name>
</gene>
<dbReference type="Gene3D" id="1.10.10.10">
    <property type="entry name" value="Winged helix-like DNA-binding domain superfamily/Winged helix DNA-binding domain"/>
    <property type="match status" value="1"/>
</dbReference>
<keyword evidence="3 5" id="KW-0346">Stress response</keyword>
<dbReference type="NCBIfam" id="TIGR00331">
    <property type="entry name" value="hrcA"/>
    <property type="match status" value="1"/>
</dbReference>
<dbReference type="Gene3D" id="3.30.390.60">
    <property type="entry name" value="Heat-inducible transcription repressor hrca homolog, domain 3"/>
    <property type="match status" value="1"/>
</dbReference>
<dbReference type="SUPFAM" id="SSF55781">
    <property type="entry name" value="GAF domain-like"/>
    <property type="match status" value="1"/>
</dbReference>
<dbReference type="InterPro" id="IPR023120">
    <property type="entry name" value="WHTH_transcript_rep_HrcA_IDD"/>
</dbReference>
<dbReference type="HAMAP" id="MF_00081">
    <property type="entry name" value="HrcA"/>
    <property type="match status" value="1"/>
</dbReference>
<sequence length="339" mass="38201">MELNERKLSILNAIVKDYIETAEAVGSRTISKKHDLGVSAATIRNEMADLEELGYLIQPHTSAGRVPSEKGYKLYVDSLMSQGELREEEKILIQQCVQNNVSHIKDLMNETSKLLSKLTNYTTVAETKNLVNQSVIKHIQLVEMNDNQILLIVVTHKGDIKKANLTTNVYLDQSKLNLISDNLTKKLAGKSITDLDERLIAFIKYEISEYSALIDELVSALNFDMSEEDFSVSLNGATNIFSYPEFNDVIKAKSFLNMLEKKEVIASMMKSKGIQKDNINIIIGSDNDYELAKDCGIVTATYNIDKDLVGRISFIGPTRMDYSRIYAIVNYMSLLFNKK</sequence>
<proteinExistence type="inferred from homology"/>
<dbReference type="Pfam" id="PF01628">
    <property type="entry name" value="HrcA"/>
    <property type="match status" value="1"/>
</dbReference>
<feature type="domain" description="Heat-inducible transcription repressor HrcA C-terminal" evidence="6">
    <location>
        <begin position="106"/>
        <end position="325"/>
    </location>
</feature>
<comment type="function">
    <text evidence="5">Negative regulator of class I heat shock genes (grpE-dnaK-dnaJ and groELS operons). Prevents heat-shock induction of these operons.</text>
</comment>
<dbReference type="InterPro" id="IPR002571">
    <property type="entry name" value="HrcA"/>
</dbReference>
<evidence type="ECO:0000256" key="5">
    <source>
        <dbReference type="HAMAP-Rule" id="MF_00081"/>
    </source>
</evidence>
<comment type="similarity">
    <text evidence="5">Belongs to the HrcA family.</text>
</comment>
<dbReference type="EMBL" id="JASKYM010000001">
    <property type="protein sequence ID" value="MDK2562793.1"/>
    <property type="molecule type" value="Genomic_DNA"/>
</dbReference>
<dbReference type="InterPro" id="IPR036390">
    <property type="entry name" value="WH_DNA-bd_sf"/>
</dbReference>
<evidence type="ECO:0000256" key="2">
    <source>
        <dbReference type="ARBA" id="ARBA00023015"/>
    </source>
</evidence>
<name>A0ABT7E9N9_9FIRM</name>
<dbReference type="InterPro" id="IPR036388">
    <property type="entry name" value="WH-like_DNA-bd_sf"/>
</dbReference>
<accession>A0ABT7E9N9</accession>
<dbReference type="SUPFAM" id="SSF46785">
    <property type="entry name" value="Winged helix' DNA-binding domain"/>
    <property type="match status" value="1"/>
</dbReference>
<evidence type="ECO:0000313" key="7">
    <source>
        <dbReference type="EMBL" id="MDK2562793.1"/>
    </source>
</evidence>
<reference evidence="7 8" key="1">
    <citation type="submission" date="2023-05" db="EMBL/GenBank/DDBJ databases">
        <title>Rombocin, a short stable natural nisin variant, displays selective antimicrobial activity against Listeria monocytogenes and employs dual mode of action to kill target bacterial strains.</title>
        <authorList>
            <person name="Wambui J."/>
            <person name="Stephan R."/>
            <person name="Kuipers O.P."/>
        </authorList>
    </citation>
    <scope>NUCLEOTIDE SEQUENCE [LARGE SCALE GENOMIC DNA]</scope>
    <source>
        <strain evidence="7 8">RC002</strain>
    </source>
</reference>
<organism evidence="7 8">
    <name type="scientific">Romboutsia sedimentorum</name>
    <dbReference type="NCBI Taxonomy" id="1368474"/>
    <lineage>
        <taxon>Bacteria</taxon>
        <taxon>Bacillati</taxon>
        <taxon>Bacillota</taxon>
        <taxon>Clostridia</taxon>
        <taxon>Peptostreptococcales</taxon>
        <taxon>Peptostreptococcaceae</taxon>
        <taxon>Romboutsia</taxon>
    </lineage>
</organism>
<protein>
    <recommendedName>
        <fullName evidence="5">Heat-inducible transcription repressor HrcA</fullName>
    </recommendedName>
</protein>
<evidence type="ECO:0000256" key="4">
    <source>
        <dbReference type="ARBA" id="ARBA00023163"/>
    </source>
</evidence>
<dbReference type="Proteomes" id="UP001301012">
    <property type="component" value="Unassembled WGS sequence"/>
</dbReference>
<evidence type="ECO:0000256" key="1">
    <source>
        <dbReference type="ARBA" id="ARBA00022491"/>
    </source>
</evidence>
<keyword evidence="4 5" id="KW-0804">Transcription</keyword>
<keyword evidence="8" id="KW-1185">Reference proteome</keyword>
<dbReference type="RefSeq" id="WP_284131753.1">
    <property type="nucleotide sequence ID" value="NZ_JASKYM010000001.1"/>
</dbReference>
<dbReference type="PANTHER" id="PTHR34824">
    <property type="entry name" value="HEAT-INDUCIBLE TRANSCRIPTION REPRESSOR HRCA"/>
    <property type="match status" value="1"/>
</dbReference>
<keyword evidence="2 5" id="KW-0805">Transcription regulation</keyword>
<dbReference type="Gene3D" id="3.30.450.40">
    <property type="match status" value="1"/>
</dbReference>
<dbReference type="InterPro" id="IPR029016">
    <property type="entry name" value="GAF-like_dom_sf"/>
</dbReference>
<evidence type="ECO:0000256" key="3">
    <source>
        <dbReference type="ARBA" id="ARBA00023016"/>
    </source>
</evidence>
<evidence type="ECO:0000313" key="8">
    <source>
        <dbReference type="Proteomes" id="UP001301012"/>
    </source>
</evidence>
<comment type="caution">
    <text evidence="7">The sequence shown here is derived from an EMBL/GenBank/DDBJ whole genome shotgun (WGS) entry which is preliminary data.</text>
</comment>
<dbReference type="InterPro" id="IPR021153">
    <property type="entry name" value="HrcA_C"/>
</dbReference>
<keyword evidence="1 5" id="KW-0678">Repressor</keyword>
<dbReference type="PANTHER" id="PTHR34824:SF1">
    <property type="entry name" value="HEAT-INDUCIBLE TRANSCRIPTION REPRESSOR HRCA"/>
    <property type="match status" value="1"/>
</dbReference>
<evidence type="ECO:0000259" key="6">
    <source>
        <dbReference type="Pfam" id="PF01628"/>
    </source>
</evidence>